<dbReference type="Proteomes" id="UP001178508">
    <property type="component" value="Chromosome 21"/>
</dbReference>
<gene>
    <name evidence="11" type="ORF">XNOV1_A028860</name>
</gene>
<name>A0AAV1HIN1_XYRNO</name>
<evidence type="ECO:0000256" key="7">
    <source>
        <dbReference type="ARBA" id="ARBA00023212"/>
    </source>
</evidence>
<keyword evidence="12" id="KW-1185">Reference proteome</keyword>
<dbReference type="EMBL" id="OY660884">
    <property type="protein sequence ID" value="CAJ1084242.1"/>
    <property type="molecule type" value="Genomic_DNA"/>
</dbReference>
<dbReference type="InterPro" id="IPR033461">
    <property type="entry name" value="WRNPLPNID"/>
</dbReference>
<evidence type="ECO:0000256" key="9">
    <source>
        <dbReference type="SAM" id="MobiDB-lite"/>
    </source>
</evidence>
<dbReference type="GO" id="GO:0005654">
    <property type="term" value="C:nucleoplasm"/>
    <property type="evidence" value="ECO:0007669"/>
    <property type="project" value="TreeGrafter"/>
</dbReference>
<reference evidence="11" key="1">
    <citation type="submission" date="2023-08" db="EMBL/GenBank/DDBJ databases">
        <authorList>
            <person name="Alioto T."/>
            <person name="Alioto T."/>
            <person name="Gomez Garrido J."/>
        </authorList>
    </citation>
    <scope>NUCLEOTIDE SEQUENCE</scope>
</reference>
<evidence type="ECO:0000256" key="8">
    <source>
        <dbReference type="ARBA" id="ARBA00023242"/>
    </source>
</evidence>
<dbReference type="GO" id="GO:0045893">
    <property type="term" value="P:positive regulation of DNA-templated transcription"/>
    <property type="evidence" value="ECO:0007669"/>
    <property type="project" value="TreeGrafter"/>
</dbReference>
<feature type="domain" description="Putative WW-binding" evidence="10">
    <location>
        <begin position="68"/>
        <end position="108"/>
    </location>
</feature>
<dbReference type="GO" id="GO:0005813">
    <property type="term" value="C:centrosome"/>
    <property type="evidence" value="ECO:0007669"/>
    <property type="project" value="UniProtKB-SubCell"/>
</dbReference>
<dbReference type="InterPro" id="IPR026778">
    <property type="entry name" value="MLLT11_fam"/>
</dbReference>
<proteinExistence type="inferred from homology"/>
<evidence type="ECO:0000256" key="3">
    <source>
        <dbReference type="ARBA" id="ARBA00008177"/>
    </source>
</evidence>
<evidence type="ECO:0000256" key="1">
    <source>
        <dbReference type="ARBA" id="ARBA00004123"/>
    </source>
</evidence>
<keyword evidence="6" id="KW-0832">Ubl conjugation</keyword>
<feature type="compositionally biased region" description="Polar residues" evidence="9">
    <location>
        <begin position="7"/>
        <end position="17"/>
    </location>
</feature>
<evidence type="ECO:0000313" key="12">
    <source>
        <dbReference type="Proteomes" id="UP001178508"/>
    </source>
</evidence>
<dbReference type="GO" id="GO:0097190">
    <property type="term" value="P:apoptotic signaling pathway"/>
    <property type="evidence" value="ECO:0007669"/>
    <property type="project" value="InterPro"/>
</dbReference>
<comment type="similarity">
    <text evidence="3">Belongs to the MLLT11 family.</text>
</comment>
<keyword evidence="8" id="KW-0539">Nucleus</keyword>
<feature type="region of interest" description="Disordered" evidence="9">
    <location>
        <begin position="1"/>
        <end position="27"/>
    </location>
</feature>
<accession>A0AAV1HIN1</accession>
<protein>
    <recommendedName>
        <fullName evidence="4">Protein AF1q</fullName>
    </recommendedName>
</protein>
<evidence type="ECO:0000259" key="10">
    <source>
        <dbReference type="Pfam" id="PF15017"/>
    </source>
</evidence>
<dbReference type="AlphaFoldDB" id="A0AAV1HIN1"/>
<dbReference type="GO" id="GO:0051901">
    <property type="term" value="P:positive regulation of mitochondrial depolarization"/>
    <property type="evidence" value="ECO:0007669"/>
    <property type="project" value="TreeGrafter"/>
</dbReference>
<evidence type="ECO:0000256" key="6">
    <source>
        <dbReference type="ARBA" id="ARBA00022843"/>
    </source>
</evidence>
<comment type="subcellular location">
    <subcellularLocation>
        <location evidence="2">Cytoplasm</location>
        <location evidence="2">Cytoskeleton</location>
        <location evidence="2">Microtubule organizing center</location>
        <location evidence="2">Centrosome</location>
    </subcellularLocation>
    <subcellularLocation>
        <location evidence="1">Nucleus</location>
    </subcellularLocation>
</comment>
<dbReference type="PANTHER" id="PTHR15404">
    <property type="entry name" value="PROTEIN AF1Q"/>
    <property type="match status" value="1"/>
</dbReference>
<organism evidence="11 12">
    <name type="scientific">Xyrichtys novacula</name>
    <name type="common">Pearly razorfish</name>
    <name type="synonym">Hemipteronotus novacula</name>
    <dbReference type="NCBI Taxonomy" id="13765"/>
    <lineage>
        <taxon>Eukaryota</taxon>
        <taxon>Metazoa</taxon>
        <taxon>Chordata</taxon>
        <taxon>Craniata</taxon>
        <taxon>Vertebrata</taxon>
        <taxon>Euteleostomi</taxon>
        <taxon>Actinopterygii</taxon>
        <taxon>Neopterygii</taxon>
        <taxon>Teleostei</taxon>
        <taxon>Neoteleostei</taxon>
        <taxon>Acanthomorphata</taxon>
        <taxon>Eupercaria</taxon>
        <taxon>Labriformes</taxon>
        <taxon>Labridae</taxon>
        <taxon>Xyrichtys</taxon>
    </lineage>
</organism>
<dbReference type="GO" id="GO:0005829">
    <property type="term" value="C:cytosol"/>
    <property type="evidence" value="ECO:0007669"/>
    <property type="project" value="TreeGrafter"/>
</dbReference>
<evidence type="ECO:0000256" key="5">
    <source>
        <dbReference type="ARBA" id="ARBA00022490"/>
    </source>
</evidence>
<dbReference type="PANTHER" id="PTHR15404:SF2">
    <property type="entry name" value="PROTEIN AF1Q"/>
    <property type="match status" value="1"/>
</dbReference>
<sequence>MSPVVNVLQSPFTPSHSHLTRTQQQLSRRQRLNLLQQKRKTNKEDKNKLILFCHRKRTEQVMMEKSNSQYDSFLYWRQPIPALDLSELEDLGLTDSLLTNCSSGKEKTSTMLRGQDEEGVLSEFSSFNYWRAPIGDVDALLADLNLLL</sequence>
<evidence type="ECO:0000256" key="4">
    <source>
        <dbReference type="ARBA" id="ARBA00021807"/>
    </source>
</evidence>
<evidence type="ECO:0000313" key="11">
    <source>
        <dbReference type="EMBL" id="CAJ1084242.1"/>
    </source>
</evidence>
<dbReference type="GO" id="GO:0090200">
    <property type="term" value="P:positive regulation of release of cytochrome c from mitochondria"/>
    <property type="evidence" value="ECO:0007669"/>
    <property type="project" value="TreeGrafter"/>
</dbReference>
<dbReference type="Pfam" id="PF15017">
    <property type="entry name" value="WRNPLPNID"/>
    <property type="match status" value="1"/>
</dbReference>
<keyword evidence="7" id="KW-0206">Cytoskeleton</keyword>
<keyword evidence="5" id="KW-0963">Cytoplasm</keyword>
<evidence type="ECO:0000256" key="2">
    <source>
        <dbReference type="ARBA" id="ARBA00004300"/>
    </source>
</evidence>